<dbReference type="InterPro" id="IPR040106">
    <property type="entry name" value="Esc1_bHLHzip"/>
</dbReference>
<dbReference type="GO" id="GO:0046983">
    <property type="term" value="F:protein dimerization activity"/>
    <property type="evidence" value="ECO:0007669"/>
    <property type="project" value="InterPro"/>
</dbReference>
<dbReference type="SUPFAM" id="SSF52540">
    <property type="entry name" value="P-loop containing nucleoside triphosphate hydrolases"/>
    <property type="match status" value="1"/>
</dbReference>
<evidence type="ECO:0000313" key="4">
    <source>
        <dbReference type="EMBL" id="KAF9075807.1"/>
    </source>
</evidence>
<dbReference type="GO" id="GO:0005524">
    <property type="term" value="F:ATP binding"/>
    <property type="evidence" value="ECO:0007669"/>
    <property type="project" value="InterPro"/>
</dbReference>
<feature type="coiled-coil region" evidence="1">
    <location>
        <begin position="1139"/>
        <end position="1166"/>
    </location>
</feature>
<evidence type="ECO:0000259" key="3">
    <source>
        <dbReference type="PROSITE" id="PS50888"/>
    </source>
</evidence>
<feature type="compositionally biased region" description="Acidic residues" evidence="2">
    <location>
        <begin position="368"/>
        <end position="384"/>
    </location>
</feature>
<feature type="compositionally biased region" description="Low complexity" evidence="2">
    <location>
        <begin position="1025"/>
        <end position="1044"/>
    </location>
</feature>
<proteinExistence type="predicted"/>
<gene>
    <name evidence="4" type="ORF">BDP27DRAFT_1398624</name>
</gene>
<dbReference type="PROSITE" id="PS50888">
    <property type="entry name" value="BHLH"/>
    <property type="match status" value="1"/>
</dbReference>
<dbReference type="OrthoDB" id="9996895at2759"/>
<dbReference type="GO" id="GO:0005634">
    <property type="term" value="C:nucleus"/>
    <property type="evidence" value="ECO:0007669"/>
    <property type="project" value="TreeGrafter"/>
</dbReference>
<dbReference type="InterPro" id="IPR036638">
    <property type="entry name" value="HLH_DNA-bd_sf"/>
</dbReference>
<dbReference type="PANTHER" id="PTHR23389:SF21">
    <property type="entry name" value="ATPASE FAMILY AAA DOMAIN-CONTAINING PROTEIN 5"/>
    <property type="match status" value="1"/>
</dbReference>
<reference evidence="4" key="1">
    <citation type="submission" date="2020-11" db="EMBL/GenBank/DDBJ databases">
        <authorList>
            <consortium name="DOE Joint Genome Institute"/>
            <person name="Ahrendt S."/>
            <person name="Riley R."/>
            <person name="Andreopoulos W."/>
            <person name="Labutti K."/>
            <person name="Pangilinan J."/>
            <person name="Ruiz-Duenas F.J."/>
            <person name="Barrasa J.M."/>
            <person name="Sanchez-Garcia M."/>
            <person name="Camarero S."/>
            <person name="Miyauchi S."/>
            <person name="Serrano A."/>
            <person name="Linde D."/>
            <person name="Babiker R."/>
            <person name="Drula E."/>
            <person name="Ayuso-Fernandez I."/>
            <person name="Pacheco R."/>
            <person name="Padilla G."/>
            <person name="Ferreira P."/>
            <person name="Barriuso J."/>
            <person name="Kellner H."/>
            <person name="Castanera R."/>
            <person name="Alfaro M."/>
            <person name="Ramirez L."/>
            <person name="Pisabarro A.G."/>
            <person name="Kuo A."/>
            <person name="Tritt A."/>
            <person name="Lipzen A."/>
            <person name="He G."/>
            <person name="Yan M."/>
            <person name="Ng V."/>
            <person name="Cullen D."/>
            <person name="Martin F."/>
            <person name="Rosso M.-N."/>
            <person name="Henrissat B."/>
            <person name="Hibbett D."/>
            <person name="Martinez A.T."/>
            <person name="Grigoriev I.V."/>
        </authorList>
    </citation>
    <scope>NUCLEOTIDE SEQUENCE</scope>
    <source>
        <strain evidence="4">AH 40177</strain>
    </source>
</reference>
<dbReference type="Gene3D" id="3.40.50.300">
    <property type="entry name" value="P-loop containing nucleotide triphosphate hydrolases"/>
    <property type="match status" value="1"/>
</dbReference>
<feature type="compositionally biased region" description="Low complexity" evidence="2">
    <location>
        <begin position="7"/>
        <end position="18"/>
    </location>
</feature>
<feature type="compositionally biased region" description="Polar residues" evidence="2">
    <location>
        <begin position="1213"/>
        <end position="1229"/>
    </location>
</feature>
<dbReference type="GO" id="GO:0003677">
    <property type="term" value="F:DNA binding"/>
    <property type="evidence" value="ECO:0007669"/>
    <property type="project" value="TreeGrafter"/>
</dbReference>
<feature type="region of interest" description="Disordered" evidence="2">
    <location>
        <begin position="1"/>
        <end position="29"/>
    </location>
</feature>
<dbReference type="AlphaFoldDB" id="A0A9P5Q7V8"/>
<dbReference type="EMBL" id="JADNRY010000008">
    <property type="protein sequence ID" value="KAF9075807.1"/>
    <property type="molecule type" value="Genomic_DNA"/>
</dbReference>
<feature type="compositionally biased region" description="Low complexity" evidence="2">
    <location>
        <begin position="882"/>
        <end position="891"/>
    </location>
</feature>
<evidence type="ECO:0000256" key="2">
    <source>
        <dbReference type="SAM" id="MobiDB-lite"/>
    </source>
</evidence>
<keyword evidence="5" id="KW-1185">Reference proteome</keyword>
<sequence>MAGKTRSNSASQSVSVGSTKTKKLSQRSILDLFPKKQKPALPVSVNGDDILEQKEKTIQDASLNLDDGIELEKAMASSSNSNLPRFISPEIQIIDSPAKATGLWKDDPIIVVESSPVKQSYKRAKVAAPPKAIYSIFAPLTNREPSLAPVSPKKDRASHLQVTVPFPVKSTQHVRGPQTTFIAPPTYLPPRKHVPCPSNFSVPLSYIISSPPTQDPAHDSANTLRFATSKSRDVRAAHLANIPTEHLQSYPVIAHLVEIATKVPESTNDVHSAHSHQLWADKWHPLHADHVLGNEKQSAFLRHWLCALQVQSSTASAPPASIGKERKIEKRGTKRRNVIRAVDKRPGRKRQRVDSDDDDDSWIVHTDEMEEEEESPPADLDLEEPSTRRRLYRRSSYEAPPSFQDRLTNTILLSGPHSSGKTTAVYACAEELGWEVFEVYPGVGKRSGVNLDNLVGEVGKNHLVRKTRLKNGDSGNTDGSLKSAFARAKADDYRRLGEESNELEDVDVEIPRQSLILLEEVDILFKEDVNFWSSLVNLIKECKRPVILTCNDISLVPVADLPLQDILNFQLCSTPVATSFLQVLSCAEGYLLERDVVSQLYENSGTPDLRRAIHNLQLWCPENPLICSQDDTKNNDMLWSDTSSIDSRQADLVDLISFADCYLSRQLEDTPEELSMNEGAAADDVLGYRTVPTNGSTFFNGRFGYHDHDELIMSTALWLSRGPHDRPRRQALLQTRVSRYDEMVKEFGNNVLRSQIRRPEFDLDYLPWIREIVAAEDKQEAAMGTGTGRRTRNSQRYVRTIELSENAQKGLNATVLGSSLLVMVEHEGSRAANATQPSKTKSPSMPLAPLEYLQQNQRRGSITDPSLHHTPAPSLNFFRQPSDSSAGPSSSYVFGDATATANENPALRKILRSPSIETESPEARPAKRKMSSDRVLELSGPGVSGNEQAPPPKRRGSAIDTFSSLSLNEQRRNSVPNWRYSGPSGAGMAFAWPPPPQQETSNMQHNADPMHMMPPINFNPDRRMSVPNALSSSSSSSSPPATRALRSRSRPPSRQAQSVPPVTQEEVEGSADQEALSSKGDSRSPYSRSPELRVSHKLAERKRRKEMKDLFDELRDQLPADRGMKASKWEILSKAIDFVNQLKQSHQDMAREIDMLRHELDAVRQNSGLPPFAGVVYGQGPMAAPYPLPPGVLHPQHISSPQPQPSRPASSQNMFPPNQAPQNGNIPES</sequence>
<keyword evidence="1" id="KW-0175">Coiled coil</keyword>
<organism evidence="4 5">
    <name type="scientific">Rhodocollybia butyracea</name>
    <dbReference type="NCBI Taxonomy" id="206335"/>
    <lineage>
        <taxon>Eukaryota</taxon>
        <taxon>Fungi</taxon>
        <taxon>Dikarya</taxon>
        <taxon>Basidiomycota</taxon>
        <taxon>Agaricomycotina</taxon>
        <taxon>Agaricomycetes</taxon>
        <taxon>Agaricomycetidae</taxon>
        <taxon>Agaricales</taxon>
        <taxon>Marasmiineae</taxon>
        <taxon>Omphalotaceae</taxon>
        <taxon>Rhodocollybia</taxon>
    </lineage>
</organism>
<dbReference type="Pfam" id="PF00010">
    <property type="entry name" value="HLH"/>
    <property type="match status" value="1"/>
</dbReference>
<name>A0A9P5Q7V8_9AGAR</name>
<evidence type="ECO:0000313" key="5">
    <source>
        <dbReference type="Proteomes" id="UP000772434"/>
    </source>
</evidence>
<dbReference type="Proteomes" id="UP000772434">
    <property type="component" value="Unassembled WGS sequence"/>
</dbReference>
<feature type="domain" description="BHLH" evidence="3">
    <location>
        <begin position="1091"/>
        <end position="1142"/>
    </location>
</feature>
<feature type="region of interest" description="Disordered" evidence="2">
    <location>
        <begin position="861"/>
        <end position="891"/>
    </location>
</feature>
<dbReference type="Pfam" id="PF00004">
    <property type="entry name" value="AAA"/>
    <property type="match status" value="1"/>
</dbReference>
<feature type="compositionally biased region" description="Basic and acidic residues" evidence="2">
    <location>
        <begin position="921"/>
        <end position="936"/>
    </location>
</feature>
<dbReference type="SMART" id="SM00353">
    <property type="entry name" value="HLH"/>
    <property type="match status" value="1"/>
</dbReference>
<dbReference type="Gene3D" id="4.10.280.10">
    <property type="entry name" value="Helix-loop-helix DNA-binding domain"/>
    <property type="match status" value="1"/>
</dbReference>
<feature type="region of interest" description="Disordered" evidence="2">
    <location>
        <begin position="911"/>
        <end position="1100"/>
    </location>
</feature>
<dbReference type="SUPFAM" id="SSF47459">
    <property type="entry name" value="HLH, helix-loop-helix DNA-binding domain"/>
    <property type="match status" value="1"/>
</dbReference>
<dbReference type="InterPro" id="IPR003959">
    <property type="entry name" value="ATPase_AAA_core"/>
</dbReference>
<dbReference type="InterPro" id="IPR011598">
    <property type="entry name" value="bHLH_dom"/>
</dbReference>
<dbReference type="GO" id="GO:0016887">
    <property type="term" value="F:ATP hydrolysis activity"/>
    <property type="evidence" value="ECO:0007669"/>
    <property type="project" value="InterPro"/>
</dbReference>
<dbReference type="PANTHER" id="PTHR23389">
    <property type="entry name" value="CHROMOSOME TRANSMISSION FIDELITY FACTOR 18"/>
    <property type="match status" value="1"/>
</dbReference>
<accession>A0A9P5Q7V8</accession>
<feature type="region of interest" description="Disordered" evidence="2">
    <location>
        <begin position="1187"/>
        <end position="1229"/>
    </location>
</feature>
<evidence type="ECO:0000256" key="1">
    <source>
        <dbReference type="SAM" id="Coils"/>
    </source>
</evidence>
<comment type="caution">
    <text evidence="4">The sequence shown here is derived from an EMBL/GenBank/DDBJ whole genome shotgun (WGS) entry which is preliminary data.</text>
</comment>
<feature type="compositionally biased region" description="Polar residues" evidence="2">
    <location>
        <begin position="960"/>
        <end position="976"/>
    </location>
</feature>
<protein>
    <recommendedName>
        <fullName evidence="3">BHLH domain-containing protein</fullName>
    </recommendedName>
</protein>
<feature type="compositionally biased region" description="Low complexity" evidence="2">
    <location>
        <begin position="1195"/>
        <end position="1212"/>
    </location>
</feature>
<dbReference type="CDD" id="cd19690">
    <property type="entry name" value="bHLHzip_spESC1_like"/>
    <property type="match status" value="1"/>
</dbReference>
<feature type="compositionally biased region" description="Low complexity" evidence="2">
    <location>
        <begin position="1052"/>
        <end position="1061"/>
    </location>
</feature>
<feature type="region of interest" description="Disordered" evidence="2">
    <location>
        <begin position="315"/>
        <end position="389"/>
    </location>
</feature>
<dbReference type="InterPro" id="IPR027417">
    <property type="entry name" value="P-loop_NTPase"/>
</dbReference>